<reference evidence="2 3" key="1">
    <citation type="submission" date="2018-06" db="EMBL/GenBank/DDBJ databases">
        <title>Genomic Encyclopedia of Archaeal and Bacterial Type Strains, Phase II (KMG-II): from individual species to whole genera.</title>
        <authorList>
            <person name="Goeker M."/>
        </authorList>
    </citation>
    <scope>NUCLEOTIDE SEQUENCE [LARGE SCALE GENOMIC DNA]</scope>
    <source>
        <strain evidence="2 3">DSM 19830</strain>
    </source>
</reference>
<protein>
    <submittedName>
        <fullName evidence="2">RimJ/RimL family protein N-acetyltransferase</fullName>
    </submittedName>
</protein>
<gene>
    <name evidence="2" type="ORF">LV85_02254</name>
</gene>
<keyword evidence="2" id="KW-0808">Transferase</keyword>
<dbReference type="SUPFAM" id="SSF55729">
    <property type="entry name" value="Acyl-CoA N-acyltransferases (Nat)"/>
    <property type="match status" value="1"/>
</dbReference>
<sequence length="184" mass="21189">MPDQPLVPKPPILFASERLGFRCWHVTDLDAFSKMNADKETMTYFQKALPIAESQALMDRMNKLYADRGHCYFAVELLESEEFLGMIGLGIKSFIAPFTPCIDIGWRIQRKFWNQGYATEGAQRCIEFAKELGISELYSLASSKNVASTRVMQKIGMSYQYDFEHPDLKKYPRLQPCSLYKIAF</sequence>
<evidence type="ECO:0000259" key="1">
    <source>
        <dbReference type="PROSITE" id="PS51186"/>
    </source>
</evidence>
<comment type="caution">
    <text evidence="2">The sequence shown here is derived from an EMBL/GenBank/DDBJ whole genome shotgun (WGS) entry which is preliminary data.</text>
</comment>
<feature type="domain" description="N-acetyltransferase" evidence="1">
    <location>
        <begin position="19"/>
        <end position="178"/>
    </location>
</feature>
<dbReference type="PANTHER" id="PTHR43792:SF1">
    <property type="entry name" value="N-ACETYLTRANSFERASE DOMAIN-CONTAINING PROTEIN"/>
    <property type="match status" value="1"/>
</dbReference>
<dbReference type="EMBL" id="QKZT01000009">
    <property type="protein sequence ID" value="PZX51310.1"/>
    <property type="molecule type" value="Genomic_DNA"/>
</dbReference>
<dbReference type="PROSITE" id="PS51186">
    <property type="entry name" value="GNAT"/>
    <property type="match status" value="1"/>
</dbReference>
<dbReference type="Proteomes" id="UP000248882">
    <property type="component" value="Unassembled WGS sequence"/>
</dbReference>
<dbReference type="Pfam" id="PF13302">
    <property type="entry name" value="Acetyltransf_3"/>
    <property type="match status" value="1"/>
</dbReference>
<dbReference type="PANTHER" id="PTHR43792">
    <property type="entry name" value="GNAT FAMILY, PUTATIVE (AFU_ORTHOLOGUE AFUA_3G00765)-RELATED-RELATED"/>
    <property type="match status" value="1"/>
</dbReference>
<dbReference type="RefSeq" id="WP_111319387.1">
    <property type="nucleotide sequence ID" value="NZ_QKZT01000009.1"/>
</dbReference>
<organism evidence="2 3">
    <name type="scientific">Algoriphagus chordae</name>
    <dbReference type="NCBI Taxonomy" id="237019"/>
    <lineage>
        <taxon>Bacteria</taxon>
        <taxon>Pseudomonadati</taxon>
        <taxon>Bacteroidota</taxon>
        <taxon>Cytophagia</taxon>
        <taxon>Cytophagales</taxon>
        <taxon>Cyclobacteriaceae</taxon>
        <taxon>Algoriphagus</taxon>
    </lineage>
</organism>
<accession>A0A2W7QZ33</accession>
<name>A0A2W7QZ33_9BACT</name>
<dbReference type="InterPro" id="IPR000182">
    <property type="entry name" value="GNAT_dom"/>
</dbReference>
<proteinExistence type="predicted"/>
<dbReference type="InterPro" id="IPR016181">
    <property type="entry name" value="Acyl_CoA_acyltransferase"/>
</dbReference>
<dbReference type="Gene3D" id="3.40.630.30">
    <property type="match status" value="1"/>
</dbReference>
<dbReference type="GO" id="GO:0016747">
    <property type="term" value="F:acyltransferase activity, transferring groups other than amino-acyl groups"/>
    <property type="evidence" value="ECO:0007669"/>
    <property type="project" value="InterPro"/>
</dbReference>
<dbReference type="OrthoDB" id="9788916at2"/>
<dbReference type="InterPro" id="IPR051531">
    <property type="entry name" value="N-acetyltransferase"/>
</dbReference>
<evidence type="ECO:0000313" key="2">
    <source>
        <dbReference type="EMBL" id="PZX51310.1"/>
    </source>
</evidence>
<keyword evidence="3" id="KW-1185">Reference proteome</keyword>
<dbReference type="AlphaFoldDB" id="A0A2W7QZ33"/>
<evidence type="ECO:0000313" key="3">
    <source>
        <dbReference type="Proteomes" id="UP000248882"/>
    </source>
</evidence>